<evidence type="ECO:0000313" key="2">
    <source>
        <dbReference type="Proteomes" id="UP000054053"/>
    </source>
</evidence>
<comment type="caution">
    <text evidence="1">The sequence shown here is derived from an EMBL/GenBank/DDBJ whole genome shotgun (WGS) entry which is preliminary data.</text>
</comment>
<gene>
    <name evidence="1" type="ORF">UVI_02045750</name>
</gene>
<proteinExistence type="predicted"/>
<name>A0A1B5L7Z5_USTVR</name>
<dbReference type="Proteomes" id="UP000054053">
    <property type="component" value="Unassembled WGS sequence"/>
</dbReference>
<organism evidence="1 2">
    <name type="scientific">Ustilaginoidea virens</name>
    <name type="common">Rice false smut fungus</name>
    <name type="synonym">Villosiclava virens</name>
    <dbReference type="NCBI Taxonomy" id="1159556"/>
    <lineage>
        <taxon>Eukaryota</taxon>
        <taxon>Fungi</taxon>
        <taxon>Dikarya</taxon>
        <taxon>Ascomycota</taxon>
        <taxon>Pezizomycotina</taxon>
        <taxon>Sordariomycetes</taxon>
        <taxon>Hypocreomycetidae</taxon>
        <taxon>Hypocreales</taxon>
        <taxon>Clavicipitaceae</taxon>
        <taxon>Ustilaginoidea</taxon>
    </lineage>
</organism>
<dbReference type="AlphaFoldDB" id="A0A1B5L7Z5"/>
<dbReference type="EMBL" id="BBTG02000029">
    <property type="protein sequence ID" value="GAO19784.1"/>
    <property type="molecule type" value="Genomic_DNA"/>
</dbReference>
<protein>
    <submittedName>
        <fullName evidence="1">Uncharacterized protein</fullName>
    </submittedName>
</protein>
<sequence length="195" mass="21457">MSLSYTISVENNRGANTNYAVFMEPPEFTRTRETFMNVWFTSFVPYGGNFEVRTGNDYFPCTFDMKVIENFPTLTEVSPTAVTGAVQVNTGDDFSVPNNTYLVGLAKVNNRGQVAPVASIAPINNEKIQISPKMKFLVSESQQVPGEIVDYSAVARDGAVIDFADGPGRGKYYARAAQGSDGRFTVTYYDNFGDD</sequence>
<accession>A0A1B5L7Z5</accession>
<reference evidence="2" key="1">
    <citation type="journal article" date="2016" name="Genome Announc.">
        <title>Genome sequence of Ustilaginoidea virens IPU010, a rice pathogenic fungus causing false smut.</title>
        <authorList>
            <person name="Kumagai T."/>
            <person name="Ishii T."/>
            <person name="Terai G."/>
            <person name="Umemura M."/>
            <person name="Machida M."/>
            <person name="Asai K."/>
        </authorList>
    </citation>
    <scope>NUCLEOTIDE SEQUENCE [LARGE SCALE GENOMIC DNA]</scope>
    <source>
        <strain evidence="2">IPU010</strain>
    </source>
</reference>
<evidence type="ECO:0000313" key="1">
    <source>
        <dbReference type="EMBL" id="GAO19784.1"/>
    </source>
</evidence>